<proteinExistence type="predicted"/>
<dbReference type="RefSeq" id="WP_005559353.1">
    <property type="nucleotide sequence ID" value="NZ_AOIB01000037.1"/>
</dbReference>
<dbReference type="EMBL" id="AOIB01000037">
    <property type="protein sequence ID" value="ELY54418.1"/>
    <property type="molecule type" value="Genomic_DNA"/>
</dbReference>
<dbReference type="AlphaFoldDB" id="L9X1F1"/>
<evidence type="ECO:0000313" key="3">
    <source>
        <dbReference type="Proteomes" id="UP000011688"/>
    </source>
</evidence>
<sequence>MSGSTHSSPGSSSLRVVKAVANAEGVDPVELEPPLYDAVDPTAIDELFAPTTPNASRNGRLCFRYRGYDVTVQSDRAVFLE</sequence>
<dbReference type="eggNOG" id="arCOG08928">
    <property type="taxonomic scope" value="Archaea"/>
</dbReference>
<gene>
    <name evidence="2" type="ORF">C491_19674</name>
</gene>
<keyword evidence="3" id="KW-1185">Reference proteome</keyword>
<protein>
    <recommendedName>
        <fullName evidence="1">Halobacterial output domain-containing protein</fullName>
    </recommendedName>
</protein>
<dbReference type="InterPro" id="IPR040624">
    <property type="entry name" value="HalOD1"/>
</dbReference>
<comment type="caution">
    <text evidence="2">The sequence shown here is derived from an EMBL/GenBank/DDBJ whole genome shotgun (WGS) entry which is preliminary data.</text>
</comment>
<accession>L9X1F1</accession>
<name>L9X1F1_9EURY</name>
<organism evidence="2 3">
    <name type="scientific">Natronococcus amylolyticus DSM 10524</name>
    <dbReference type="NCBI Taxonomy" id="1227497"/>
    <lineage>
        <taxon>Archaea</taxon>
        <taxon>Methanobacteriati</taxon>
        <taxon>Methanobacteriota</taxon>
        <taxon>Stenosarchaea group</taxon>
        <taxon>Halobacteria</taxon>
        <taxon>Halobacteriales</taxon>
        <taxon>Natrialbaceae</taxon>
        <taxon>Natronococcus</taxon>
    </lineage>
</organism>
<reference evidence="2 3" key="1">
    <citation type="journal article" date="2014" name="PLoS Genet.">
        <title>Phylogenetically driven sequencing of extremely halophilic archaea reveals strategies for static and dynamic osmo-response.</title>
        <authorList>
            <person name="Becker E.A."/>
            <person name="Seitzer P.M."/>
            <person name="Tritt A."/>
            <person name="Larsen D."/>
            <person name="Krusor M."/>
            <person name="Yao A.I."/>
            <person name="Wu D."/>
            <person name="Madern D."/>
            <person name="Eisen J.A."/>
            <person name="Darling A.E."/>
            <person name="Facciotti M.T."/>
        </authorList>
    </citation>
    <scope>NUCLEOTIDE SEQUENCE [LARGE SCALE GENOMIC DNA]</scope>
    <source>
        <strain evidence="2 3">DSM 10524</strain>
    </source>
</reference>
<evidence type="ECO:0000259" key="1">
    <source>
        <dbReference type="Pfam" id="PF18545"/>
    </source>
</evidence>
<feature type="domain" description="Halobacterial output" evidence="1">
    <location>
        <begin position="11"/>
        <end position="78"/>
    </location>
</feature>
<dbReference type="Pfam" id="PF18545">
    <property type="entry name" value="HalOD1"/>
    <property type="match status" value="1"/>
</dbReference>
<dbReference type="Proteomes" id="UP000011688">
    <property type="component" value="Unassembled WGS sequence"/>
</dbReference>
<evidence type="ECO:0000313" key="2">
    <source>
        <dbReference type="EMBL" id="ELY54418.1"/>
    </source>
</evidence>
<dbReference type="OrthoDB" id="181456at2157"/>
<dbReference type="STRING" id="1227497.C491_19674"/>